<protein>
    <submittedName>
        <fullName evidence="1">Toxin-antitoxin system toxin component domain protein</fullName>
    </submittedName>
</protein>
<dbReference type="Proteomes" id="UP000018300">
    <property type="component" value="Unassembled WGS sequence"/>
</dbReference>
<gene>
    <name evidence="1" type="ORF">BN569_00343</name>
</gene>
<dbReference type="AlphaFoldDB" id="R5LBW7"/>
<sequence length="142" mass="16630">MEVIVIKIPIRSEKKAVKAFLEELKVVLEDEDFDIADNLLIIKSSKDEIEYSTNYTMMDLDYDSSDIVERLKELTVSEYSETLIDKDDDKPPLLFVFGKDINNKRIYIKLKIKGTITKKILCLSFHYAKHDMEFPYKQGGRR</sequence>
<organism evidence="1 2">
    <name type="scientific">Eshraghiella crossota CAG:259</name>
    <dbReference type="NCBI Taxonomy" id="1263062"/>
    <lineage>
        <taxon>Bacteria</taxon>
        <taxon>Bacillati</taxon>
        <taxon>Bacillota</taxon>
        <taxon>Clostridia</taxon>
        <taxon>Lachnospirales</taxon>
        <taxon>Lachnospiraceae</taxon>
        <taxon>Eshraghiella</taxon>
    </lineage>
</organism>
<dbReference type="Gene3D" id="3.30.2310.40">
    <property type="match status" value="1"/>
</dbReference>
<evidence type="ECO:0000313" key="2">
    <source>
        <dbReference type="Proteomes" id="UP000018300"/>
    </source>
</evidence>
<comment type="caution">
    <text evidence="1">The sequence shown here is derived from an EMBL/GenBank/DDBJ whole genome shotgun (WGS) entry which is preliminary data.</text>
</comment>
<dbReference type="EMBL" id="CAYU010000038">
    <property type="protein sequence ID" value="CCY76633.1"/>
    <property type="molecule type" value="Genomic_DNA"/>
</dbReference>
<name>R5LBW7_9FIRM</name>
<accession>R5LBW7</accession>
<reference evidence="1" key="1">
    <citation type="submission" date="2012-11" db="EMBL/GenBank/DDBJ databases">
        <title>Dependencies among metagenomic species, viruses, plasmids and units of genetic variation.</title>
        <authorList>
            <person name="Nielsen H.B."/>
            <person name="Almeida M."/>
            <person name="Juncker A.S."/>
            <person name="Rasmussen S."/>
            <person name="Li J."/>
            <person name="Sunagawa S."/>
            <person name="Plichta D."/>
            <person name="Gautier L."/>
            <person name="Le Chatelier E."/>
            <person name="Peletier E."/>
            <person name="Bonde I."/>
            <person name="Nielsen T."/>
            <person name="Manichanh C."/>
            <person name="Arumugam M."/>
            <person name="Batto J."/>
            <person name="Santos M.B.Q.D."/>
            <person name="Blom N."/>
            <person name="Borruel N."/>
            <person name="Burgdorf K.S."/>
            <person name="Boumezbeur F."/>
            <person name="Casellas F."/>
            <person name="Dore J."/>
            <person name="Guarner F."/>
            <person name="Hansen T."/>
            <person name="Hildebrand F."/>
            <person name="Kaas R.S."/>
            <person name="Kennedy S."/>
            <person name="Kristiansen K."/>
            <person name="Kultima J.R."/>
            <person name="Leonard P."/>
            <person name="Levenez F."/>
            <person name="Lund O."/>
            <person name="Moumen B."/>
            <person name="Le Paslier D."/>
            <person name="Pons N."/>
            <person name="Pedersen O."/>
            <person name="Prifti E."/>
            <person name="Qin J."/>
            <person name="Raes J."/>
            <person name="Tap J."/>
            <person name="Tims S."/>
            <person name="Ussery D.W."/>
            <person name="Yamada T."/>
            <person name="MetaHit consortium"/>
            <person name="Renault P."/>
            <person name="Sicheritz-Ponten T."/>
            <person name="Bork P."/>
            <person name="Wang J."/>
            <person name="Brunak S."/>
            <person name="Ehrlich S.D."/>
        </authorList>
    </citation>
    <scope>NUCLEOTIDE SEQUENCE [LARGE SCALE GENOMIC DNA]</scope>
</reference>
<proteinExistence type="predicted"/>
<dbReference type="InterPro" id="IPR038493">
    <property type="entry name" value="MqsR_sf"/>
</dbReference>
<evidence type="ECO:0000313" key="1">
    <source>
        <dbReference type="EMBL" id="CCY76633.1"/>
    </source>
</evidence>